<protein>
    <submittedName>
        <fullName evidence="2">Uncharacterized protein</fullName>
    </submittedName>
</protein>
<organism evidence="2 3">
    <name type="scientific">Methylobacter tundripaludum</name>
    <dbReference type="NCBI Taxonomy" id="173365"/>
    <lineage>
        <taxon>Bacteria</taxon>
        <taxon>Pseudomonadati</taxon>
        <taxon>Pseudomonadota</taxon>
        <taxon>Gammaproteobacteria</taxon>
        <taxon>Methylococcales</taxon>
        <taxon>Methylococcaceae</taxon>
        <taxon>Methylobacter</taxon>
    </lineage>
</organism>
<dbReference type="EMBL" id="PTIZ01000001">
    <property type="protein sequence ID" value="PPK77638.1"/>
    <property type="molecule type" value="Genomic_DNA"/>
</dbReference>
<accession>A0A2S6HJG4</accession>
<feature type="transmembrane region" description="Helical" evidence="1">
    <location>
        <begin position="117"/>
        <end position="137"/>
    </location>
</feature>
<evidence type="ECO:0000313" key="2">
    <source>
        <dbReference type="EMBL" id="PPK77638.1"/>
    </source>
</evidence>
<keyword evidence="1" id="KW-0812">Transmembrane</keyword>
<feature type="transmembrane region" description="Helical" evidence="1">
    <location>
        <begin position="12"/>
        <end position="38"/>
    </location>
</feature>
<evidence type="ECO:0000256" key="1">
    <source>
        <dbReference type="SAM" id="Phobius"/>
    </source>
</evidence>
<evidence type="ECO:0000313" key="3">
    <source>
        <dbReference type="Proteomes" id="UP000240010"/>
    </source>
</evidence>
<feature type="transmembrane region" description="Helical" evidence="1">
    <location>
        <begin position="85"/>
        <end position="105"/>
    </location>
</feature>
<keyword evidence="1" id="KW-1133">Transmembrane helix</keyword>
<feature type="transmembrane region" description="Helical" evidence="1">
    <location>
        <begin position="58"/>
        <end position="78"/>
    </location>
</feature>
<dbReference type="AlphaFoldDB" id="A0A2S6HJG4"/>
<gene>
    <name evidence="2" type="ORF">B0F87_10116</name>
</gene>
<proteinExistence type="predicted"/>
<sequence>MIAKFLNHKTLQWLSLLSALNFNVAVIFLLVVSLFSAAGSSLFFENNSELYGPLASNLRLMLVYLTLSQFSAYCFCSYSRNYRLLIPVGLFWLLLMGPIEFYGRVNQIPIDEDYGRLFLYLGLSNLVYGGLMLANGYQCRDVD</sequence>
<dbReference type="Proteomes" id="UP000240010">
    <property type="component" value="Unassembled WGS sequence"/>
</dbReference>
<keyword evidence="1" id="KW-0472">Membrane</keyword>
<reference evidence="2 3" key="1">
    <citation type="submission" date="2018-02" db="EMBL/GenBank/DDBJ databases">
        <title>Subsurface microbial communities from deep shales in Ohio and West Virginia, USA.</title>
        <authorList>
            <person name="Wrighton K."/>
        </authorList>
    </citation>
    <scope>NUCLEOTIDE SEQUENCE [LARGE SCALE GENOMIC DNA]</scope>
    <source>
        <strain evidence="2 3">OWC-DMM</strain>
    </source>
</reference>
<dbReference type="RefSeq" id="WP_104427128.1">
    <property type="nucleotide sequence ID" value="NZ_PTIZ01000001.1"/>
</dbReference>
<comment type="caution">
    <text evidence="2">The sequence shown here is derived from an EMBL/GenBank/DDBJ whole genome shotgun (WGS) entry which is preliminary data.</text>
</comment>
<name>A0A2S6HJG4_9GAMM</name>